<keyword evidence="3" id="KW-0489">Methyltransferase</keyword>
<dbReference type="Gene3D" id="3.40.50.150">
    <property type="entry name" value="Vaccinia Virus protein VP39"/>
    <property type="match status" value="1"/>
</dbReference>
<dbReference type="GO" id="GO:0008168">
    <property type="term" value="F:methyltransferase activity"/>
    <property type="evidence" value="ECO:0007669"/>
    <property type="project" value="UniProtKB-KW"/>
</dbReference>
<dbReference type="Gene3D" id="2.20.25.110">
    <property type="entry name" value="S-adenosyl-L-methionine-dependent methyltransferases"/>
    <property type="match status" value="1"/>
</dbReference>
<feature type="domain" description="Methyltransferase" evidence="2">
    <location>
        <begin position="41"/>
        <end position="135"/>
    </location>
</feature>
<evidence type="ECO:0000259" key="2">
    <source>
        <dbReference type="Pfam" id="PF13649"/>
    </source>
</evidence>
<dbReference type="PANTHER" id="PTHR43861">
    <property type="entry name" value="TRANS-ACONITATE 2-METHYLTRANSFERASE-RELATED"/>
    <property type="match status" value="1"/>
</dbReference>
<accession>A0A2V2ZR75</accession>
<evidence type="ECO:0000313" key="4">
    <source>
        <dbReference type="Proteomes" id="UP000247150"/>
    </source>
</evidence>
<dbReference type="InterPro" id="IPR029063">
    <property type="entry name" value="SAM-dependent_MTases_sf"/>
</dbReference>
<dbReference type="AlphaFoldDB" id="A0A2V2ZR75"/>
<dbReference type="EMBL" id="QGTW01000010">
    <property type="protein sequence ID" value="PWW26507.1"/>
    <property type="molecule type" value="Genomic_DNA"/>
</dbReference>
<protein>
    <submittedName>
        <fullName evidence="3">Methyltransferase family protein</fullName>
    </submittedName>
</protein>
<dbReference type="Pfam" id="PF13649">
    <property type="entry name" value="Methyltransf_25"/>
    <property type="match status" value="1"/>
</dbReference>
<dbReference type="OrthoDB" id="9811589at2"/>
<dbReference type="SUPFAM" id="SSF53335">
    <property type="entry name" value="S-adenosyl-L-methionine-dependent methyltransferases"/>
    <property type="match status" value="1"/>
</dbReference>
<evidence type="ECO:0000313" key="3">
    <source>
        <dbReference type="EMBL" id="PWW26507.1"/>
    </source>
</evidence>
<name>A0A2V2ZR75_9BACI</name>
<evidence type="ECO:0000256" key="1">
    <source>
        <dbReference type="ARBA" id="ARBA00022679"/>
    </source>
</evidence>
<keyword evidence="1 3" id="KW-0808">Transferase</keyword>
<gene>
    <name evidence="3" type="ORF">DFO73_11078</name>
</gene>
<reference evidence="3 4" key="1">
    <citation type="submission" date="2018-05" db="EMBL/GenBank/DDBJ databases">
        <title>Freshwater and sediment microbial communities from various areas in North America, analyzing microbe dynamics in response to fracking.</title>
        <authorList>
            <person name="Lamendella R."/>
        </authorList>
    </citation>
    <scope>NUCLEOTIDE SEQUENCE [LARGE SCALE GENOMIC DNA]</scope>
    <source>
        <strain evidence="3 4">15_TX</strain>
    </source>
</reference>
<proteinExistence type="predicted"/>
<sequence>MSYGKFAYLYDQLMEDAPYDSWVELISQKVEKFSISGKKLLDLACGTGQLSIRLGKQGYEVTGVDLSGDMLAVAQAKAEQNGLRIPFYQQNMAELEGFGEFDIIGIFCDSLNYLETESEVQATFQRVHGHLKDDGLFIFDVHSIYKMMQIFMNQTFAENDEEISYIWHSYQGEYPNSVEHDLSFFVLDEATEKYDRYDELHFQRTYPVESYEGWLRECGFELLEVSADFEDTAPGSQAERIFFICRKSAVTKGK</sequence>
<dbReference type="RefSeq" id="WP_110066097.1">
    <property type="nucleotide sequence ID" value="NZ_QGTW01000010.1"/>
</dbReference>
<dbReference type="InterPro" id="IPR041698">
    <property type="entry name" value="Methyltransf_25"/>
</dbReference>
<dbReference type="Proteomes" id="UP000247150">
    <property type="component" value="Unassembled WGS sequence"/>
</dbReference>
<organism evidence="3 4">
    <name type="scientific">Cytobacillus oceanisediminis</name>
    <dbReference type="NCBI Taxonomy" id="665099"/>
    <lineage>
        <taxon>Bacteria</taxon>
        <taxon>Bacillati</taxon>
        <taxon>Bacillota</taxon>
        <taxon>Bacilli</taxon>
        <taxon>Bacillales</taxon>
        <taxon>Bacillaceae</taxon>
        <taxon>Cytobacillus</taxon>
    </lineage>
</organism>
<dbReference type="GO" id="GO:0032259">
    <property type="term" value="P:methylation"/>
    <property type="evidence" value="ECO:0007669"/>
    <property type="project" value="UniProtKB-KW"/>
</dbReference>
<comment type="caution">
    <text evidence="3">The sequence shown here is derived from an EMBL/GenBank/DDBJ whole genome shotgun (WGS) entry which is preliminary data.</text>
</comment>
<dbReference type="CDD" id="cd02440">
    <property type="entry name" value="AdoMet_MTases"/>
    <property type="match status" value="1"/>
</dbReference>